<dbReference type="EMBL" id="CAIX01000047">
    <property type="protein sequence ID" value="CCI43354.1"/>
    <property type="molecule type" value="Genomic_DNA"/>
</dbReference>
<dbReference type="InParanoid" id="A0A024G9L6"/>
<feature type="compositionally biased region" description="Basic and acidic residues" evidence="1">
    <location>
        <begin position="153"/>
        <end position="170"/>
    </location>
</feature>
<feature type="compositionally biased region" description="Basic and acidic residues" evidence="1">
    <location>
        <begin position="45"/>
        <end position="57"/>
    </location>
</feature>
<evidence type="ECO:0000313" key="2">
    <source>
        <dbReference type="EMBL" id="CCI43354.1"/>
    </source>
</evidence>
<evidence type="ECO:0000313" key="3">
    <source>
        <dbReference type="Proteomes" id="UP000053237"/>
    </source>
</evidence>
<feature type="region of interest" description="Disordered" evidence="1">
    <location>
        <begin position="31"/>
        <end position="77"/>
    </location>
</feature>
<dbReference type="InterPro" id="IPR027968">
    <property type="entry name" value="JHY"/>
</dbReference>
<dbReference type="AlphaFoldDB" id="A0A024G9L6"/>
<dbReference type="Pfam" id="PF15261">
    <property type="entry name" value="JHY"/>
    <property type="match status" value="1"/>
</dbReference>
<gene>
    <name evidence="2" type="ORF">BN9_041380</name>
</gene>
<name>A0A024G9L6_9STRA</name>
<keyword evidence="3" id="KW-1185">Reference proteome</keyword>
<feature type="region of interest" description="Disordered" evidence="1">
    <location>
        <begin position="153"/>
        <end position="228"/>
    </location>
</feature>
<accession>A0A024G9L6</accession>
<dbReference type="STRING" id="65357.A0A024G9L6"/>
<organism evidence="2 3">
    <name type="scientific">Albugo candida</name>
    <dbReference type="NCBI Taxonomy" id="65357"/>
    <lineage>
        <taxon>Eukaryota</taxon>
        <taxon>Sar</taxon>
        <taxon>Stramenopiles</taxon>
        <taxon>Oomycota</taxon>
        <taxon>Peronosporomycetes</taxon>
        <taxon>Albuginales</taxon>
        <taxon>Albuginaceae</taxon>
        <taxon>Albugo</taxon>
    </lineage>
</organism>
<feature type="compositionally biased region" description="Polar residues" evidence="1">
    <location>
        <begin position="59"/>
        <end position="73"/>
    </location>
</feature>
<reference evidence="2 3" key="1">
    <citation type="submission" date="2012-05" db="EMBL/GenBank/DDBJ databases">
        <title>Recombination and specialization in a pathogen metapopulation.</title>
        <authorList>
            <person name="Gardiner A."/>
            <person name="Kemen E."/>
            <person name="Schultz-Larsen T."/>
            <person name="MacLean D."/>
            <person name="Van Oosterhout C."/>
            <person name="Jones J.D.G."/>
        </authorList>
    </citation>
    <scope>NUCLEOTIDE SEQUENCE [LARGE SCALE GENOMIC DNA]</scope>
    <source>
        <strain evidence="2 3">Ac Nc2</strain>
    </source>
</reference>
<feature type="compositionally biased region" description="Basic and acidic residues" evidence="1">
    <location>
        <begin position="182"/>
        <end position="194"/>
    </location>
</feature>
<comment type="caution">
    <text evidence="2">The sequence shown here is derived from an EMBL/GenBank/DDBJ whole genome shotgun (WGS) entry which is preliminary data.</text>
</comment>
<dbReference type="OrthoDB" id="62528at2759"/>
<sequence length="228" mass="26278">MSFLDRFQDKISTVTAHGHLRKADGSEEIRVGQQVRRQAKAPQKQTKEVNTRTKVTRDASLTSSTVVNSSRSDTQTKRPVIQEVMRAHRTVHYEPCTLSQYRKEKTDGYIELGKLQPDLYTDQLVQKRANNQRIREFSITLREQNKTQIKPVRDEQAASKSLSAREKAIEFAKNIPKPKPKPRSETVSYEKDSDSSLPEFSEEEETLEVLQQRHQMSRAHVEAVMGKR</sequence>
<evidence type="ECO:0000256" key="1">
    <source>
        <dbReference type="SAM" id="MobiDB-lite"/>
    </source>
</evidence>
<proteinExistence type="predicted"/>
<dbReference type="Proteomes" id="UP000053237">
    <property type="component" value="Unassembled WGS sequence"/>
</dbReference>
<protein>
    <submittedName>
        <fullName evidence="2">Uncharacterized protein</fullName>
    </submittedName>
</protein>